<gene>
    <name evidence="4" type="ORF">GCM10023205_66880</name>
</gene>
<dbReference type="Proteomes" id="UP001500466">
    <property type="component" value="Unassembled WGS sequence"/>
</dbReference>
<feature type="domain" description="Solute-binding protein family 5" evidence="3">
    <location>
        <begin position="106"/>
        <end position="456"/>
    </location>
</feature>
<dbReference type="Pfam" id="PF00496">
    <property type="entry name" value="SBP_bac_5"/>
    <property type="match status" value="1"/>
</dbReference>
<dbReference type="CDD" id="cd00995">
    <property type="entry name" value="PBP2_NikA_DppA_OppA_like"/>
    <property type="match status" value="1"/>
</dbReference>
<evidence type="ECO:0000313" key="4">
    <source>
        <dbReference type="EMBL" id="GAA4986844.1"/>
    </source>
</evidence>
<feature type="chain" id="PRO_5045671043" evidence="2">
    <location>
        <begin position="30"/>
        <end position="540"/>
    </location>
</feature>
<dbReference type="RefSeq" id="WP_345679528.1">
    <property type="nucleotide sequence ID" value="NZ_BAABHS010000032.1"/>
</dbReference>
<dbReference type="InterPro" id="IPR030678">
    <property type="entry name" value="Peptide/Ni-bd"/>
</dbReference>
<dbReference type="SUPFAM" id="SSF53850">
    <property type="entry name" value="Periplasmic binding protein-like II"/>
    <property type="match status" value="1"/>
</dbReference>
<evidence type="ECO:0000256" key="2">
    <source>
        <dbReference type="SAM" id="SignalP"/>
    </source>
</evidence>
<evidence type="ECO:0000256" key="1">
    <source>
        <dbReference type="ARBA" id="ARBA00022729"/>
    </source>
</evidence>
<proteinExistence type="predicted"/>
<evidence type="ECO:0000259" key="3">
    <source>
        <dbReference type="Pfam" id="PF00496"/>
    </source>
</evidence>
<dbReference type="PIRSF" id="PIRSF002741">
    <property type="entry name" value="MppA"/>
    <property type="match status" value="1"/>
</dbReference>
<dbReference type="InterPro" id="IPR000914">
    <property type="entry name" value="SBP_5_dom"/>
</dbReference>
<dbReference type="EMBL" id="BAABHS010000032">
    <property type="protein sequence ID" value="GAA4986844.1"/>
    <property type="molecule type" value="Genomic_DNA"/>
</dbReference>
<dbReference type="PROSITE" id="PS51257">
    <property type="entry name" value="PROKAR_LIPOPROTEIN"/>
    <property type="match status" value="1"/>
</dbReference>
<keyword evidence="1 2" id="KW-0732">Signal</keyword>
<sequence length="540" mass="55936">MTPASRRLPAAPGLTRRAFSAGVLTSALAASAAACGGSGGSGGKSAAQSGQAPTAAAVRGGTATLVMSLEANGFDPALVNPTGITYGTRMAAVFDVLVYADQRTGEVRPQLAESLTSPDGGTTWVLKLRPGVLFSDGTTLDADAVRFNWARLADPGVRSPQFRVAKDLKLAVTDPVTLTVTLPAPNPHFASVVARSMAFVGSPKAISADPKAFAAAPVGAGPFVVASWLRGSQTTFDRNPHYWQSGRPFLDKLVVKTVADEQQQLSTVSTGGADLLLGSALPGAEVARDAAGVSVASTVLAGGYLIVFNTTRAPFDDVRARQAFAAALDSGELVKTVYGHGAAGATGLFPADSPYADPAAAQPGPDRARAQTLLDELAAAGKPLAFSFTAVNSPVSRKIAEFVQSRLSTLKNVRMDVKGVDGPAYQSSVIVNRDFDASLYSISFTDPEPALSDLLRTGGSANLGGWTDTEADAAIDEARAANDPAVRKAAYGRAQKRVAEQVPVWTYLNACSYTAYRKNITGIEMFGDACLLPDRLGRAG</sequence>
<dbReference type="PANTHER" id="PTHR30290:SF38">
    <property type="entry name" value="D,D-DIPEPTIDE-BINDING PERIPLASMIC PROTEIN DDPA-RELATED"/>
    <property type="match status" value="1"/>
</dbReference>
<reference evidence="5" key="1">
    <citation type="journal article" date="2019" name="Int. J. Syst. Evol. Microbiol.">
        <title>The Global Catalogue of Microorganisms (GCM) 10K type strain sequencing project: providing services to taxonomists for standard genome sequencing and annotation.</title>
        <authorList>
            <consortium name="The Broad Institute Genomics Platform"/>
            <consortium name="The Broad Institute Genome Sequencing Center for Infectious Disease"/>
            <person name="Wu L."/>
            <person name="Ma J."/>
        </authorList>
    </citation>
    <scope>NUCLEOTIDE SEQUENCE [LARGE SCALE GENOMIC DNA]</scope>
    <source>
        <strain evidence="5">JCM 17986</strain>
    </source>
</reference>
<comment type="caution">
    <text evidence="4">The sequence shown here is derived from an EMBL/GenBank/DDBJ whole genome shotgun (WGS) entry which is preliminary data.</text>
</comment>
<evidence type="ECO:0000313" key="5">
    <source>
        <dbReference type="Proteomes" id="UP001500466"/>
    </source>
</evidence>
<name>A0ABP9I3C3_9ACTN</name>
<dbReference type="InterPro" id="IPR039424">
    <property type="entry name" value="SBP_5"/>
</dbReference>
<keyword evidence="5" id="KW-1185">Reference proteome</keyword>
<protein>
    <submittedName>
        <fullName evidence="4">Peptide ABC transporter substrate-binding protein</fullName>
    </submittedName>
</protein>
<dbReference type="Gene3D" id="3.10.105.10">
    <property type="entry name" value="Dipeptide-binding Protein, Domain 3"/>
    <property type="match status" value="1"/>
</dbReference>
<organism evidence="4 5">
    <name type="scientific">Yinghuangia aomiensis</name>
    <dbReference type="NCBI Taxonomy" id="676205"/>
    <lineage>
        <taxon>Bacteria</taxon>
        <taxon>Bacillati</taxon>
        <taxon>Actinomycetota</taxon>
        <taxon>Actinomycetes</taxon>
        <taxon>Kitasatosporales</taxon>
        <taxon>Streptomycetaceae</taxon>
        <taxon>Yinghuangia</taxon>
    </lineage>
</organism>
<dbReference type="Gene3D" id="3.40.190.10">
    <property type="entry name" value="Periplasmic binding protein-like II"/>
    <property type="match status" value="1"/>
</dbReference>
<feature type="signal peptide" evidence="2">
    <location>
        <begin position="1"/>
        <end position="29"/>
    </location>
</feature>
<dbReference type="PANTHER" id="PTHR30290">
    <property type="entry name" value="PERIPLASMIC BINDING COMPONENT OF ABC TRANSPORTER"/>
    <property type="match status" value="1"/>
</dbReference>
<accession>A0ABP9I3C3</accession>